<dbReference type="Pfam" id="PF01263">
    <property type="entry name" value="Aldose_epim"/>
    <property type="match status" value="1"/>
</dbReference>
<dbReference type="InterPro" id="IPR011013">
    <property type="entry name" value="Gal_mutarotase_sf_dom"/>
</dbReference>
<dbReference type="InterPro" id="IPR014718">
    <property type="entry name" value="GH-type_carb-bd"/>
</dbReference>
<name>A0A6J6C3A9_9ZZZZ</name>
<sequence>MHPEQQLSIARNSEGATSMAVISPVGGALLNLSLQGTPIIDATGVVGIEEMFFGSILAPWPNRLADHTYSFAGRTFSTPNVDSDNNSNHGLVFKREFEVLNHSIDSVELKYQLGHDESYPFDVELLVEYEISSDSLKVLASANNRGEAAPFGLGFHPYYSVGNSFRVRADFDKQILTNEKMIPVSSRAIEGLDYTGGALDDCFSGSNLVELQTETYSVSITLDQGFDYFMLYRPSESVGKSLLAIEPMSCLTNAFNSHMDSVVLQSGETKNFAFSIKKN</sequence>
<dbReference type="GO" id="GO:0005975">
    <property type="term" value="P:carbohydrate metabolic process"/>
    <property type="evidence" value="ECO:0007669"/>
    <property type="project" value="InterPro"/>
</dbReference>
<protein>
    <submittedName>
        <fullName evidence="1">Unannotated protein</fullName>
    </submittedName>
</protein>
<dbReference type="AlphaFoldDB" id="A0A6J6C3A9"/>
<dbReference type="InterPro" id="IPR008183">
    <property type="entry name" value="Aldose_1/G6P_1-epimerase"/>
</dbReference>
<proteinExistence type="predicted"/>
<gene>
    <name evidence="1" type="ORF">UFOPK1503_00621</name>
</gene>
<reference evidence="1" key="1">
    <citation type="submission" date="2020-05" db="EMBL/GenBank/DDBJ databases">
        <authorList>
            <person name="Chiriac C."/>
            <person name="Salcher M."/>
            <person name="Ghai R."/>
            <person name="Kavagutti S V."/>
        </authorList>
    </citation>
    <scope>NUCLEOTIDE SEQUENCE</scope>
</reference>
<organism evidence="1">
    <name type="scientific">freshwater metagenome</name>
    <dbReference type="NCBI Taxonomy" id="449393"/>
    <lineage>
        <taxon>unclassified sequences</taxon>
        <taxon>metagenomes</taxon>
        <taxon>ecological metagenomes</taxon>
    </lineage>
</organism>
<dbReference type="EMBL" id="CAEZST010000008">
    <property type="protein sequence ID" value="CAB4545770.1"/>
    <property type="molecule type" value="Genomic_DNA"/>
</dbReference>
<evidence type="ECO:0000313" key="1">
    <source>
        <dbReference type="EMBL" id="CAB4545770.1"/>
    </source>
</evidence>
<dbReference type="GO" id="GO:0030246">
    <property type="term" value="F:carbohydrate binding"/>
    <property type="evidence" value="ECO:0007669"/>
    <property type="project" value="InterPro"/>
</dbReference>
<dbReference type="GO" id="GO:0016853">
    <property type="term" value="F:isomerase activity"/>
    <property type="evidence" value="ECO:0007669"/>
    <property type="project" value="InterPro"/>
</dbReference>
<dbReference type="Gene3D" id="2.70.98.10">
    <property type="match status" value="1"/>
</dbReference>
<dbReference type="SUPFAM" id="SSF74650">
    <property type="entry name" value="Galactose mutarotase-like"/>
    <property type="match status" value="1"/>
</dbReference>
<accession>A0A6J6C3A9</accession>